<name>A0ABC8UX57_9AQUA</name>
<sequence length="217" mass="24495">MASPKQTPTDPPPIYYHPLPPEDQPQNYIIILPHHPSTRSRRRLWRRILLWTTSLLIAAAAVYLLWPSDPELSIVRLSLDRLKIRVLPSPSLDITLDLVVKIRNRDFYSIDYESVIVGIGYRGKQLGVATSAHGHVRARASSYINATLVLDGVEVLSDAILLLEDLVKGVIPFDTVSMIRGRIGLFFFEIPIEAKVSCEVEVNTDNQTVVRQNCYPE</sequence>
<evidence type="ECO:0000313" key="7">
    <source>
        <dbReference type="EMBL" id="CAK9185661.1"/>
    </source>
</evidence>
<keyword evidence="4 5" id="KW-0472">Membrane</keyword>
<feature type="transmembrane region" description="Helical" evidence="5">
    <location>
        <begin position="48"/>
        <end position="66"/>
    </location>
</feature>
<comment type="caution">
    <text evidence="7">The sequence shown here is derived from an EMBL/GenBank/DDBJ whole genome shotgun (WGS) entry which is preliminary data.</text>
</comment>
<dbReference type="InterPro" id="IPR044839">
    <property type="entry name" value="NDR1-like"/>
</dbReference>
<evidence type="ECO:0000256" key="2">
    <source>
        <dbReference type="ARBA" id="ARBA00022692"/>
    </source>
</evidence>
<dbReference type="Proteomes" id="UP001642360">
    <property type="component" value="Unassembled WGS sequence"/>
</dbReference>
<dbReference type="GO" id="GO:0016020">
    <property type="term" value="C:membrane"/>
    <property type="evidence" value="ECO:0007669"/>
    <property type="project" value="UniProtKB-SubCell"/>
</dbReference>
<evidence type="ECO:0000256" key="5">
    <source>
        <dbReference type="SAM" id="Phobius"/>
    </source>
</evidence>
<reference evidence="7 8" key="1">
    <citation type="submission" date="2024-02" db="EMBL/GenBank/DDBJ databases">
        <authorList>
            <person name="Vignale AGUSTIN F."/>
            <person name="Sosa J E."/>
            <person name="Modenutti C."/>
        </authorList>
    </citation>
    <scope>NUCLEOTIDE SEQUENCE [LARGE SCALE GENOMIC DNA]</scope>
</reference>
<dbReference type="PANTHER" id="PTHR31234:SF69">
    <property type="entry name" value="EXPRESSED PROTEIN"/>
    <property type="match status" value="1"/>
</dbReference>
<dbReference type="Pfam" id="PF03168">
    <property type="entry name" value="LEA_2"/>
    <property type="match status" value="1"/>
</dbReference>
<gene>
    <name evidence="7" type="ORF">ILEXP_LOCUS56079</name>
</gene>
<evidence type="ECO:0000256" key="4">
    <source>
        <dbReference type="ARBA" id="ARBA00023136"/>
    </source>
</evidence>
<comment type="subcellular location">
    <subcellularLocation>
        <location evidence="1">Membrane</location>
        <topology evidence="1">Single-pass membrane protein</topology>
    </subcellularLocation>
</comment>
<protein>
    <recommendedName>
        <fullName evidence="6">Late embryogenesis abundant protein LEA-2 subgroup domain-containing protein</fullName>
    </recommendedName>
</protein>
<keyword evidence="2 5" id="KW-0812">Transmembrane</keyword>
<evidence type="ECO:0000313" key="8">
    <source>
        <dbReference type="Proteomes" id="UP001642360"/>
    </source>
</evidence>
<dbReference type="InterPro" id="IPR004864">
    <property type="entry name" value="LEA_2"/>
</dbReference>
<keyword evidence="8" id="KW-1185">Reference proteome</keyword>
<dbReference type="EMBL" id="CAUOFW020009390">
    <property type="protein sequence ID" value="CAK9185661.1"/>
    <property type="molecule type" value="Genomic_DNA"/>
</dbReference>
<accession>A0ABC8UX57</accession>
<organism evidence="7 8">
    <name type="scientific">Ilex paraguariensis</name>
    <name type="common">yerba mate</name>
    <dbReference type="NCBI Taxonomy" id="185542"/>
    <lineage>
        <taxon>Eukaryota</taxon>
        <taxon>Viridiplantae</taxon>
        <taxon>Streptophyta</taxon>
        <taxon>Embryophyta</taxon>
        <taxon>Tracheophyta</taxon>
        <taxon>Spermatophyta</taxon>
        <taxon>Magnoliopsida</taxon>
        <taxon>eudicotyledons</taxon>
        <taxon>Gunneridae</taxon>
        <taxon>Pentapetalae</taxon>
        <taxon>asterids</taxon>
        <taxon>campanulids</taxon>
        <taxon>Aquifoliales</taxon>
        <taxon>Aquifoliaceae</taxon>
        <taxon>Ilex</taxon>
    </lineage>
</organism>
<dbReference type="AlphaFoldDB" id="A0ABC8UX57"/>
<dbReference type="PANTHER" id="PTHR31234">
    <property type="entry name" value="LATE EMBRYOGENESIS ABUNDANT (LEA) HYDROXYPROLINE-RICH GLYCOPROTEIN FAMILY"/>
    <property type="match status" value="1"/>
</dbReference>
<feature type="domain" description="Late embryogenesis abundant protein LEA-2 subgroup" evidence="6">
    <location>
        <begin position="100"/>
        <end position="196"/>
    </location>
</feature>
<evidence type="ECO:0000259" key="6">
    <source>
        <dbReference type="Pfam" id="PF03168"/>
    </source>
</evidence>
<keyword evidence="3 5" id="KW-1133">Transmembrane helix</keyword>
<evidence type="ECO:0000256" key="1">
    <source>
        <dbReference type="ARBA" id="ARBA00004167"/>
    </source>
</evidence>
<evidence type="ECO:0000256" key="3">
    <source>
        <dbReference type="ARBA" id="ARBA00022989"/>
    </source>
</evidence>
<proteinExistence type="predicted"/>